<evidence type="ECO:0000313" key="2">
    <source>
        <dbReference type="Proteomes" id="UP001359485"/>
    </source>
</evidence>
<name>A0ABR1AZE0_POLSC</name>
<gene>
    <name evidence="1" type="ORF">RUM44_006012</name>
</gene>
<evidence type="ECO:0000313" key="1">
    <source>
        <dbReference type="EMBL" id="KAK6631485.1"/>
    </source>
</evidence>
<accession>A0ABR1AZE0</accession>
<dbReference type="EMBL" id="JAWJWF010000006">
    <property type="protein sequence ID" value="KAK6631485.1"/>
    <property type="molecule type" value="Genomic_DNA"/>
</dbReference>
<dbReference type="Proteomes" id="UP001359485">
    <property type="component" value="Unassembled WGS sequence"/>
</dbReference>
<organism evidence="1 2">
    <name type="scientific">Polyplax serrata</name>
    <name type="common">Common mouse louse</name>
    <dbReference type="NCBI Taxonomy" id="468196"/>
    <lineage>
        <taxon>Eukaryota</taxon>
        <taxon>Metazoa</taxon>
        <taxon>Ecdysozoa</taxon>
        <taxon>Arthropoda</taxon>
        <taxon>Hexapoda</taxon>
        <taxon>Insecta</taxon>
        <taxon>Pterygota</taxon>
        <taxon>Neoptera</taxon>
        <taxon>Paraneoptera</taxon>
        <taxon>Psocodea</taxon>
        <taxon>Troctomorpha</taxon>
        <taxon>Phthiraptera</taxon>
        <taxon>Anoplura</taxon>
        <taxon>Polyplacidae</taxon>
        <taxon>Polyplax</taxon>
    </lineage>
</organism>
<reference evidence="1 2" key="1">
    <citation type="submission" date="2023-09" db="EMBL/GenBank/DDBJ databases">
        <title>Genomes of two closely related lineages of the louse Polyplax serrata with different host specificities.</title>
        <authorList>
            <person name="Martinu J."/>
            <person name="Tarabai H."/>
            <person name="Stefka J."/>
            <person name="Hypsa V."/>
        </authorList>
    </citation>
    <scope>NUCLEOTIDE SEQUENCE [LARGE SCALE GENOMIC DNA]</scope>
    <source>
        <strain evidence="1">98ZLc_SE</strain>
    </source>
</reference>
<keyword evidence="2" id="KW-1185">Reference proteome</keyword>
<comment type="caution">
    <text evidence="1">The sequence shown here is derived from an EMBL/GenBank/DDBJ whole genome shotgun (WGS) entry which is preliminary data.</text>
</comment>
<sequence>MNKITLLTTVPSWRVRKTREADEKVVHWLNTRKGTTRKEKKSQQQEITRDTKDDYAIQFGMNVRVKSERIEE</sequence>
<proteinExistence type="predicted"/>
<protein>
    <submittedName>
        <fullName evidence="1">Uncharacterized protein</fullName>
    </submittedName>
</protein>